<accession>A0A1I8FM18</accession>
<reference evidence="2" key="1">
    <citation type="submission" date="2016-11" db="UniProtKB">
        <authorList>
            <consortium name="WormBaseParasite"/>
        </authorList>
    </citation>
    <scope>IDENTIFICATION</scope>
</reference>
<dbReference type="AlphaFoldDB" id="A0A1I8FM18"/>
<proteinExistence type="predicted"/>
<keyword evidence="1" id="KW-1185">Reference proteome</keyword>
<evidence type="ECO:0000313" key="2">
    <source>
        <dbReference type="WBParaSite" id="maker-unitig_39867-snap-gene-0.2-mRNA-1"/>
    </source>
</evidence>
<organism evidence="1 2">
    <name type="scientific">Macrostomum lignano</name>
    <dbReference type="NCBI Taxonomy" id="282301"/>
    <lineage>
        <taxon>Eukaryota</taxon>
        <taxon>Metazoa</taxon>
        <taxon>Spiralia</taxon>
        <taxon>Lophotrochozoa</taxon>
        <taxon>Platyhelminthes</taxon>
        <taxon>Rhabditophora</taxon>
        <taxon>Macrostomorpha</taxon>
        <taxon>Macrostomida</taxon>
        <taxon>Macrostomidae</taxon>
        <taxon>Macrostomum</taxon>
    </lineage>
</organism>
<name>A0A1I8FM18_9PLAT</name>
<dbReference type="Proteomes" id="UP000095280">
    <property type="component" value="Unplaced"/>
</dbReference>
<sequence length="205" mass="23042">SEVLWENRWAEQSGLIASNPIYSLVDIYGGGCLVDCYERERSRRCPGRIIKEERALPVQRRGDGIEISGSDLIRKPVTKYEVPDEDPLKNQKRHGVHLGCAERGEVNSVPTISRTAAQKNVPMRLFASAAAVFDNNIKHLVCWDITNRVGVSTLAIILVGMFPNLAKDFFIGWEYFDRERFSSRQVPIFISERLATSFSPTISAG</sequence>
<protein>
    <submittedName>
        <fullName evidence="2">Monocarboxylate transporter</fullName>
    </submittedName>
</protein>
<evidence type="ECO:0000313" key="1">
    <source>
        <dbReference type="Proteomes" id="UP000095280"/>
    </source>
</evidence>
<dbReference type="WBParaSite" id="maker-unitig_39867-snap-gene-0.2-mRNA-1">
    <property type="protein sequence ID" value="maker-unitig_39867-snap-gene-0.2-mRNA-1"/>
    <property type="gene ID" value="maker-unitig_39867-snap-gene-0.2"/>
</dbReference>